<proteinExistence type="predicted"/>
<comment type="caution">
    <text evidence="2">The sequence shown here is derived from an EMBL/GenBank/DDBJ whole genome shotgun (WGS) entry which is preliminary data.</text>
</comment>
<accession>A0ABQ8G3M8</accession>
<dbReference type="Proteomes" id="UP000774617">
    <property type="component" value="Unassembled WGS sequence"/>
</dbReference>
<protein>
    <submittedName>
        <fullName evidence="2">Uncharacterized protein</fullName>
    </submittedName>
</protein>
<keyword evidence="3" id="KW-1185">Reference proteome</keyword>
<gene>
    <name evidence="2" type="ORF">B0J12DRAFT_702070</name>
</gene>
<name>A0ABQ8G3M8_9PEZI</name>
<reference evidence="2 3" key="1">
    <citation type="journal article" date="2021" name="Nat. Commun.">
        <title>Genetic determinants of endophytism in the Arabidopsis root mycobiome.</title>
        <authorList>
            <person name="Mesny F."/>
            <person name="Miyauchi S."/>
            <person name="Thiergart T."/>
            <person name="Pickel B."/>
            <person name="Atanasova L."/>
            <person name="Karlsson M."/>
            <person name="Huettel B."/>
            <person name="Barry K.W."/>
            <person name="Haridas S."/>
            <person name="Chen C."/>
            <person name="Bauer D."/>
            <person name="Andreopoulos W."/>
            <person name="Pangilinan J."/>
            <person name="LaButti K."/>
            <person name="Riley R."/>
            <person name="Lipzen A."/>
            <person name="Clum A."/>
            <person name="Drula E."/>
            <person name="Henrissat B."/>
            <person name="Kohler A."/>
            <person name="Grigoriev I.V."/>
            <person name="Martin F.M."/>
            <person name="Hacquard S."/>
        </authorList>
    </citation>
    <scope>NUCLEOTIDE SEQUENCE [LARGE SCALE GENOMIC DNA]</scope>
    <source>
        <strain evidence="2 3">MPI-SDFR-AT-0080</strain>
    </source>
</reference>
<evidence type="ECO:0000313" key="2">
    <source>
        <dbReference type="EMBL" id="KAH7043319.1"/>
    </source>
</evidence>
<dbReference type="EMBL" id="JAGTJR010000023">
    <property type="protein sequence ID" value="KAH7043319.1"/>
    <property type="molecule type" value="Genomic_DNA"/>
</dbReference>
<feature type="chain" id="PRO_5046501361" evidence="1">
    <location>
        <begin position="24"/>
        <end position="179"/>
    </location>
</feature>
<evidence type="ECO:0000256" key="1">
    <source>
        <dbReference type="SAM" id="SignalP"/>
    </source>
</evidence>
<evidence type="ECO:0000313" key="3">
    <source>
        <dbReference type="Proteomes" id="UP000774617"/>
    </source>
</evidence>
<keyword evidence="1" id="KW-0732">Signal</keyword>
<organism evidence="2 3">
    <name type="scientific">Macrophomina phaseolina</name>
    <dbReference type="NCBI Taxonomy" id="35725"/>
    <lineage>
        <taxon>Eukaryota</taxon>
        <taxon>Fungi</taxon>
        <taxon>Dikarya</taxon>
        <taxon>Ascomycota</taxon>
        <taxon>Pezizomycotina</taxon>
        <taxon>Dothideomycetes</taxon>
        <taxon>Dothideomycetes incertae sedis</taxon>
        <taxon>Botryosphaeriales</taxon>
        <taxon>Botryosphaeriaceae</taxon>
        <taxon>Macrophomina</taxon>
    </lineage>
</organism>
<sequence length="179" mass="20045">MEWFSSFLVPLLTLFATCPFAQAGMQINEGKRKRRVAEFLPELTKCSTADTHDPSIQLMRRAESFPANRDGHFEVHCSSTHGGFGALATENLAAVADEFPGQRLIRLQSLHSTFTPSSLNWAVPSRNLPNQHADLQVLYASTIDDPDRERAQGTLRIRYSVGVGLDYDQGWFGDNENLY</sequence>
<feature type="signal peptide" evidence="1">
    <location>
        <begin position="1"/>
        <end position="23"/>
    </location>
</feature>